<reference evidence="2 3" key="1">
    <citation type="journal article" date="2014" name="BMC Genomics">
        <title>Complete genome sequence of producer of the glycopeptide antibiotic Aculeximycin Kutzneria albida DSM 43870T, a representative of minor genus of Pseudonocardiaceae.</title>
        <authorList>
            <person name="Rebets Y."/>
            <person name="Tokovenko B."/>
            <person name="Lushchyk I."/>
            <person name="Ruckert C."/>
            <person name="Zaburannyi N."/>
            <person name="Bechthold A."/>
            <person name="Kalinowski J."/>
            <person name="Luzhetskyy A."/>
        </authorList>
    </citation>
    <scope>NUCLEOTIDE SEQUENCE [LARGE SCALE GENOMIC DNA]</scope>
    <source>
        <strain evidence="2">DSM 43870</strain>
    </source>
</reference>
<dbReference type="AlphaFoldDB" id="W5WJG8"/>
<evidence type="ECO:0008006" key="4">
    <source>
        <dbReference type="Google" id="ProtNLM"/>
    </source>
</evidence>
<organism evidence="2 3">
    <name type="scientific">Kutzneria albida DSM 43870</name>
    <dbReference type="NCBI Taxonomy" id="1449976"/>
    <lineage>
        <taxon>Bacteria</taxon>
        <taxon>Bacillati</taxon>
        <taxon>Actinomycetota</taxon>
        <taxon>Actinomycetes</taxon>
        <taxon>Pseudonocardiales</taxon>
        <taxon>Pseudonocardiaceae</taxon>
        <taxon>Kutzneria</taxon>
    </lineage>
</organism>
<dbReference type="STRING" id="1449976.KALB_4947"/>
<sequence>MTRKLLTTADIAELRGLANAAVARTWIRRVGLKAVDRDPVTDAKLYDQGEVQAAAKSMPGKGVGGGRPSQKSVGAAQEEPGK</sequence>
<dbReference type="EMBL" id="CP007155">
    <property type="protein sequence ID" value="AHH98309.1"/>
    <property type="molecule type" value="Genomic_DNA"/>
</dbReference>
<evidence type="ECO:0000256" key="1">
    <source>
        <dbReference type="SAM" id="MobiDB-lite"/>
    </source>
</evidence>
<name>W5WJG8_9PSEU</name>
<feature type="region of interest" description="Disordered" evidence="1">
    <location>
        <begin position="56"/>
        <end position="82"/>
    </location>
</feature>
<dbReference type="RefSeq" id="WP_148309602.1">
    <property type="nucleotide sequence ID" value="NZ_CP007155.1"/>
</dbReference>
<proteinExistence type="predicted"/>
<keyword evidence="3" id="KW-1185">Reference proteome</keyword>
<dbReference type="KEGG" id="kal:KALB_4947"/>
<accession>W5WJG8</accession>
<protein>
    <recommendedName>
        <fullName evidence="4">DUF4224 domain-containing protein</fullName>
    </recommendedName>
</protein>
<dbReference type="HOGENOM" id="CLU_2553839_0_0_11"/>
<gene>
    <name evidence="2" type="ORF">KALB_4947</name>
</gene>
<evidence type="ECO:0000313" key="2">
    <source>
        <dbReference type="EMBL" id="AHH98309.1"/>
    </source>
</evidence>
<evidence type="ECO:0000313" key="3">
    <source>
        <dbReference type="Proteomes" id="UP000019225"/>
    </source>
</evidence>
<dbReference type="Proteomes" id="UP000019225">
    <property type="component" value="Chromosome"/>
</dbReference>